<name>A0A0X8G748_9FLAO</name>
<organism evidence="4 5">
    <name type="scientific">Lutibacter profundi</name>
    <dbReference type="NCBI Taxonomy" id="1622118"/>
    <lineage>
        <taxon>Bacteria</taxon>
        <taxon>Pseudomonadati</taxon>
        <taxon>Bacteroidota</taxon>
        <taxon>Flavobacteriia</taxon>
        <taxon>Flavobacteriales</taxon>
        <taxon>Flavobacteriaceae</taxon>
        <taxon>Lutibacter</taxon>
    </lineage>
</organism>
<dbReference type="PANTHER" id="PTHR46344:SF27">
    <property type="entry name" value="KELCH REPEAT SUPERFAMILY PROTEIN"/>
    <property type="match status" value="1"/>
</dbReference>
<dbReference type="Proteomes" id="UP000059672">
    <property type="component" value="Chromosome"/>
</dbReference>
<accession>A0A0X8G748</accession>
<keyword evidence="5" id="KW-1185">Reference proteome</keyword>
<dbReference type="InterPro" id="IPR015915">
    <property type="entry name" value="Kelch-typ_b-propeller"/>
</dbReference>
<dbReference type="KEGG" id="lut:Lupro_08380"/>
<dbReference type="OrthoDB" id="996574at2"/>
<dbReference type="PANTHER" id="PTHR46344">
    <property type="entry name" value="OS02G0202900 PROTEIN"/>
    <property type="match status" value="1"/>
</dbReference>
<dbReference type="STRING" id="1622118.Lupro_08380"/>
<dbReference type="RefSeq" id="WP_068208654.1">
    <property type="nucleotide sequence ID" value="NZ_CP013355.1"/>
</dbReference>
<dbReference type="Gene3D" id="2.120.10.80">
    <property type="entry name" value="Kelch-type beta propeller"/>
    <property type="match status" value="1"/>
</dbReference>
<dbReference type="AlphaFoldDB" id="A0A0X8G748"/>
<keyword evidence="2" id="KW-0677">Repeat</keyword>
<keyword evidence="1" id="KW-0880">Kelch repeat</keyword>
<feature type="domain" description="Attractin/MKLN-like beta-propeller" evidence="3">
    <location>
        <begin position="24"/>
        <end position="181"/>
    </location>
</feature>
<sequence length="278" mass="32544">MKTLEYYPDLEDFTEFLNRAGRAGFSSMHKYNNDLQLYDIKNDSWIKLKSKFKKRAYHNLNFYNHKIYVVGGKNISANGKFEYLDDKIEVFDVDKDIVIIDNTNPHQAVNFASFTYKGNIIVMGGSIKKKNNGFKEYSNKVDLYDIKTGNWYQLGNMPIAKEVKGVLIEDKIYLVGSFNKKPLASIESFDLTTQKWKKEGNLFYGIGKPAITHKENLIYLFNDGKISTYNVLTKELNAYLIDLFMEAPELYYYDYTYWVVLEKIVIPYFHQEIFLVLI</sequence>
<evidence type="ECO:0000256" key="2">
    <source>
        <dbReference type="ARBA" id="ARBA00022737"/>
    </source>
</evidence>
<reference evidence="5" key="1">
    <citation type="submission" date="2015-12" db="EMBL/GenBank/DDBJ databases">
        <title>Complete genome sequence of Lutibacter profundus strain LP1.</title>
        <authorList>
            <person name="Wissuwa J."/>
            <person name="Le Moine Bauer S."/>
            <person name="Stokke R."/>
            <person name="Dahle H."/>
            <person name="Steen I.H."/>
        </authorList>
    </citation>
    <scope>NUCLEOTIDE SEQUENCE [LARGE SCALE GENOMIC DNA]</scope>
    <source>
        <strain evidence="5">LP1</strain>
    </source>
</reference>
<evidence type="ECO:0000256" key="1">
    <source>
        <dbReference type="ARBA" id="ARBA00022441"/>
    </source>
</evidence>
<evidence type="ECO:0000259" key="3">
    <source>
        <dbReference type="Pfam" id="PF24981"/>
    </source>
</evidence>
<dbReference type="Pfam" id="PF24981">
    <property type="entry name" value="Beta-prop_ATRN-LZTR1"/>
    <property type="match status" value="1"/>
</dbReference>
<dbReference type="InterPro" id="IPR056737">
    <property type="entry name" value="Beta-prop_ATRN-MKLN-like"/>
</dbReference>
<evidence type="ECO:0000313" key="4">
    <source>
        <dbReference type="EMBL" id="AMC11269.1"/>
    </source>
</evidence>
<protein>
    <recommendedName>
        <fullName evidence="3">Attractin/MKLN-like beta-propeller domain-containing protein</fullName>
    </recommendedName>
</protein>
<reference evidence="4 5" key="2">
    <citation type="journal article" date="2016" name="Int. J. Syst. Evol. Microbiol.">
        <title>Lutibacter profundi sp. nov., isolated from a deep-sea hydrothermal system on the Arctic Mid-Ocean Ridge and emended description of the genus Lutibacter.</title>
        <authorList>
            <person name="Le Moine Bauer S."/>
            <person name="Roalkvam I."/>
            <person name="Steen I.H."/>
            <person name="Dahle H."/>
        </authorList>
    </citation>
    <scope>NUCLEOTIDE SEQUENCE [LARGE SCALE GENOMIC DNA]</scope>
    <source>
        <strain evidence="4 5">LP1</strain>
    </source>
</reference>
<gene>
    <name evidence="4" type="ORF">Lupro_08380</name>
</gene>
<dbReference type="SUPFAM" id="SSF117281">
    <property type="entry name" value="Kelch motif"/>
    <property type="match status" value="1"/>
</dbReference>
<dbReference type="EMBL" id="CP013355">
    <property type="protein sequence ID" value="AMC11269.1"/>
    <property type="molecule type" value="Genomic_DNA"/>
</dbReference>
<evidence type="ECO:0000313" key="5">
    <source>
        <dbReference type="Proteomes" id="UP000059672"/>
    </source>
</evidence>
<proteinExistence type="predicted"/>